<comment type="caution">
    <text evidence="3">The sequence shown here is derived from an EMBL/GenBank/DDBJ whole genome shotgun (WGS) entry which is preliminary data.</text>
</comment>
<evidence type="ECO:0000313" key="4">
    <source>
        <dbReference type="Proteomes" id="UP000766246"/>
    </source>
</evidence>
<accession>A0A927U765</accession>
<comment type="similarity">
    <text evidence="1">Belongs to the DprA/Smf family.</text>
</comment>
<dbReference type="Proteomes" id="UP000766246">
    <property type="component" value="Unassembled WGS sequence"/>
</dbReference>
<evidence type="ECO:0000259" key="2">
    <source>
        <dbReference type="Pfam" id="PF02481"/>
    </source>
</evidence>
<dbReference type="SUPFAM" id="SSF102405">
    <property type="entry name" value="MCP/YpsA-like"/>
    <property type="match status" value="1"/>
</dbReference>
<dbReference type="PANTHER" id="PTHR43022">
    <property type="entry name" value="PROTEIN SMF"/>
    <property type="match status" value="1"/>
</dbReference>
<feature type="domain" description="Smf/DprA SLOG" evidence="2">
    <location>
        <begin position="79"/>
        <end position="287"/>
    </location>
</feature>
<dbReference type="Pfam" id="PF02481">
    <property type="entry name" value="DNA_processg_A"/>
    <property type="match status" value="1"/>
</dbReference>
<dbReference type="Gene3D" id="3.40.50.450">
    <property type="match status" value="1"/>
</dbReference>
<dbReference type="GO" id="GO:0009294">
    <property type="term" value="P:DNA-mediated transformation"/>
    <property type="evidence" value="ECO:0007669"/>
    <property type="project" value="InterPro"/>
</dbReference>
<dbReference type="InterPro" id="IPR057666">
    <property type="entry name" value="DrpA_SLOG"/>
</dbReference>
<dbReference type="NCBIfam" id="TIGR00732">
    <property type="entry name" value="dprA"/>
    <property type="match status" value="1"/>
</dbReference>
<dbReference type="EMBL" id="SVER01000011">
    <property type="protein sequence ID" value="MBE5919295.1"/>
    <property type="molecule type" value="Genomic_DNA"/>
</dbReference>
<organism evidence="3 4">
    <name type="scientific">Pseudobutyrivibrio ruminis</name>
    <dbReference type="NCBI Taxonomy" id="46206"/>
    <lineage>
        <taxon>Bacteria</taxon>
        <taxon>Bacillati</taxon>
        <taxon>Bacillota</taxon>
        <taxon>Clostridia</taxon>
        <taxon>Lachnospirales</taxon>
        <taxon>Lachnospiraceae</taxon>
        <taxon>Pseudobutyrivibrio</taxon>
    </lineage>
</organism>
<dbReference type="AlphaFoldDB" id="A0A927U765"/>
<gene>
    <name evidence="3" type="primary">dprA</name>
    <name evidence="3" type="ORF">E7272_05550</name>
</gene>
<protein>
    <submittedName>
        <fullName evidence="3">DNA-protecting protein DprA</fullName>
    </submittedName>
</protein>
<proteinExistence type="inferred from homology"/>
<dbReference type="PANTHER" id="PTHR43022:SF1">
    <property type="entry name" value="PROTEIN SMF"/>
    <property type="match status" value="1"/>
</dbReference>
<sequence length="364" mass="41116">MENIHYQYWFMKNEDITYGKKPKLIEYFYDSYNLYNASKAELMATKLLDEKTIDKFLEGRKKFDLEKEYYEFYNSPFSFITVENDKYPEKLRNIYDYPYGLFYIGELPDFNRAVSIVGARRCSAYGKKMALELGEKLGLNGFTVISGMARGIDAYSHRGCLDSGGNTVAVLGSGCDVIYPSDNRNIYEEIVASKGAVISEYQMGASPVALNFPRRNRIVSALSDIVIVVEARDKSGSLITADFALEHGKDIYVTPGRVGDSLSTGTNKLISQGAGIIYNIDAFVNELLNYYGQPKSELNRKKESLNLTAEQKKVLCMFDEYPKSLATALEESNMDYLKLLSTVLSLERLGALSEVFKNNYVKMI</sequence>
<evidence type="ECO:0000256" key="1">
    <source>
        <dbReference type="ARBA" id="ARBA00006525"/>
    </source>
</evidence>
<reference evidence="3" key="1">
    <citation type="submission" date="2019-04" db="EMBL/GenBank/DDBJ databases">
        <title>Evolution of Biomass-Degrading Anaerobic Consortia Revealed by Metagenomics.</title>
        <authorList>
            <person name="Peng X."/>
        </authorList>
    </citation>
    <scope>NUCLEOTIDE SEQUENCE</scope>
    <source>
        <strain evidence="3">SIG311</strain>
    </source>
</reference>
<name>A0A927U765_9FIRM</name>
<dbReference type="InterPro" id="IPR003488">
    <property type="entry name" value="DprA"/>
</dbReference>
<evidence type="ECO:0000313" key="3">
    <source>
        <dbReference type="EMBL" id="MBE5919295.1"/>
    </source>
</evidence>